<evidence type="ECO:0000313" key="3">
    <source>
        <dbReference type="Proteomes" id="UP000298663"/>
    </source>
</evidence>
<keyword evidence="3" id="KW-1185">Reference proteome</keyword>
<feature type="region of interest" description="Disordered" evidence="1">
    <location>
        <begin position="70"/>
        <end position="92"/>
    </location>
</feature>
<name>A0A4U8UIR8_STECR</name>
<reference evidence="2 3" key="1">
    <citation type="journal article" date="2015" name="Genome Biol.">
        <title>Comparative genomics of Steinernema reveals deeply conserved gene regulatory networks.</title>
        <authorList>
            <person name="Dillman A.R."/>
            <person name="Macchietto M."/>
            <person name="Porter C.F."/>
            <person name="Rogers A."/>
            <person name="Williams B."/>
            <person name="Antoshechkin I."/>
            <person name="Lee M.M."/>
            <person name="Goodwin Z."/>
            <person name="Lu X."/>
            <person name="Lewis E.E."/>
            <person name="Goodrich-Blair H."/>
            <person name="Stock S.P."/>
            <person name="Adams B.J."/>
            <person name="Sternberg P.W."/>
            <person name="Mortazavi A."/>
        </authorList>
    </citation>
    <scope>NUCLEOTIDE SEQUENCE [LARGE SCALE GENOMIC DNA]</scope>
    <source>
        <strain evidence="2 3">ALL</strain>
    </source>
</reference>
<organism evidence="2 3">
    <name type="scientific">Steinernema carpocapsae</name>
    <name type="common">Entomopathogenic nematode</name>
    <dbReference type="NCBI Taxonomy" id="34508"/>
    <lineage>
        <taxon>Eukaryota</taxon>
        <taxon>Metazoa</taxon>
        <taxon>Ecdysozoa</taxon>
        <taxon>Nematoda</taxon>
        <taxon>Chromadorea</taxon>
        <taxon>Rhabditida</taxon>
        <taxon>Tylenchina</taxon>
        <taxon>Panagrolaimomorpha</taxon>
        <taxon>Strongyloidoidea</taxon>
        <taxon>Steinernematidae</taxon>
        <taxon>Steinernema</taxon>
    </lineage>
</organism>
<protein>
    <submittedName>
        <fullName evidence="2">Uncharacterized protein</fullName>
    </submittedName>
</protein>
<evidence type="ECO:0000256" key="1">
    <source>
        <dbReference type="SAM" id="MobiDB-lite"/>
    </source>
</evidence>
<accession>A0A4U8UIR8</accession>
<comment type="caution">
    <text evidence="2">The sequence shown here is derived from an EMBL/GenBank/DDBJ whole genome shotgun (WGS) entry which is preliminary data.</text>
</comment>
<proteinExistence type="predicted"/>
<dbReference type="Proteomes" id="UP000298663">
    <property type="component" value="Unassembled WGS sequence"/>
</dbReference>
<gene>
    <name evidence="2" type="ORF">L596_000665</name>
</gene>
<dbReference type="AlphaFoldDB" id="A0A4U8UIR8"/>
<reference evidence="2 3" key="2">
    <citation type="journal article" date="2019" name="G3 (Bethesda)">
        <title>Hybrid Assembly of the Genome of the Entomopathogenic Nematode Steinernema carpocapsae Identifies the X-Chromosome.</title>
        <authorList>
            <person name="Serra L."/>
            <person name="Macchietto M."/>
            <person name="Macias-Munoz A."/>
            <person name="McGill C.J."/>
            <person name="Rodriguez I.M."/>
            <person name="Rodriguez B."/>
            <person name="Murad R."/>
            <person name="Mortazavi A."/>
        </authorList>
    </citation>
    <scope>NUCLEOTIDE SEQUENCE [LARGE SCALE GENOMIC DNA]</scope>
    <source>
        <strain evidence="2 3">ALL</strain>
    </source>
</reference>
<evidence type="ECO:0000313" key="2">
    <source>
        <dbReference type="EMBL" id="TMS32870.1"/>
    </source>
</evidence>
<dbReference type="EMBL" id="AZBU02000001">
    <property type="protein sequence ID" value="TMS32870.1"/>
    <property type="molecule type" value="Genomic_DNA"/>
</dbReference>
<sequence>MRKKGWRNHCEFAIGPQGMFDTLFAFRRQSIPKPILPDTTTTATATAITNATATTFGTTTETSNAISAAEKENATATVGGGEGRDDDRGSWGNEELLGDQRYRCRCGL</sequence>